<sequence>MSTIKRRDFITNYHATSYDYISPLKLDISGRNVIITGGASQEGVGSATAIAFARAGAKSIAIIDIHDVMESTKEKIKKAALDAERSESLVISCKTNISLLNEVQAAYDTISKVFDGRLDVLINNAAHQEPYATILASDPEVYWRTWEVNLHGVFNMTRLFLPMLLSTRTSNDLPGSCTMINVSSSGALSVRGGSSSYRSSKLALLRWTENTQLDHLDQGLLTFCVNPGAIKTQLTINEPEELRAKLPHKSYIAGDTICWLASERREWLSARYISCPWDMEELMSRKEEIVEGDKLKIKMDF</sequence>
<dbReference type="Pfam" id="PF00106">
    <property type="entry name" value="adh_short"/>
    <property type="match status" value="1"/>
</dbReference>
<evidence type="ECO:0000313" key="1">
    <source>
        <dbReference type="EMBL" id="WWC93094.1"/>
    </source>
</evidence>
<dbReference type="SUPFAM" id="SSF51735">
    <property type="entry name" value="NAD(P)-binding Rossmann-fold domains"/>
    <property type="match status" value="1"/>
</dbReference>
<dbReference type="InterPro" id="IPR036291">
    <property type="entry name" value="NAD(P)-bd_dom_sf"/>
</dbReference>
<name>A0AAX4K7I8_9TREE</name>
<reference evidence="1 2" key="1">
    <citation type="submission" date="2024-01" db="EMBL/GenBank/DDBJ databases">
        <title>Comparative genomics of Cryptococcus and Kwoniella reveals pathogenesis evolution and contrasting modes of karyotype evolution via chromosome fusion or intercentromeric recombination.</title>
        <authorList>
            <person name="Coelho M.A."/>
            <person name="David-Palma M."/>
            <person name="Shea T."/>
            <person name="Bowers K."/>
            <person name="McGinley-Smith S."/>
            <person name="Mohammad A.W."/>
            <person name="Gnirke A."/>
            <person name="Yurkov A.M."/>
            <person name="Nowrousian M."/>
            <person name="Sun S."/>
            <person name="Cuomo C.A."/>
            <person name="Heitman J."/>
        </authorList>
    </citation>
    <scope>NUCLEOTIDE SEQUENCE [LARGE SCALE GENOMIC DNA]</scope>
    <source>
        <strain evidence="1 2">CBS 6074</strain>
    </source>
</reference>
<evidence type="ECO:0008006" key="3">
    <source>
        <dbReference type="Google" id="ProtNLM"/>
    </source>
</evidence>
<gene>
    <name evidence="1" type="ORF">L201_008059</name>
</gene>
<keyword evidence="2" id="KW-1185">Reference proteome</keyword>
<dbReference type="PANTHER" id="PTHR43975:SF2">
    <property type="entry name" value="EG:BACR7A4.14 PROTEIN-RELATED"/>
    <property type="match status" value="1"/>
</dbReference>
<evidence type="ECO:0000313" key="2">
    <source>
        <dbReference type="Proteomes" id="UP001355207"/>
    </source>
</evidence>
<organism evidence="1 2">
    <name type="scientific">Kwoniella dendrophila CBS 6074</name>
    <dbReference type="NCBI Taxonomy" id="1295534"/>
    <lineage>
        <taxon>Eukaryota</taxon>
        <taxon>Fungi</taxon>
        <taxon>Dikarya</taxon>
        <taxon>Basidiomycota</taxon>
        <taxon>Agaricomycotina</taxon>
        <taxon>Tremellomycetes</taxon>
        <taxon>Tremellales</taxon>
        <taxon>Cryptococcaceae</taxon>
        <taxon>Kwoniella</taxon>
    </lineage>
</organism>
<dbReference type="GeneID" id="91098727"/>
<dbReference type="RefSeq" id="XP_066079856.1">
    <property type="nucleotide sequence ID" value="XM_066223759.1"/>
</dbReference>
<dbReference type="PANTHER" id="PTHR43975">
    <property type="entry name" value="ZGC:101858"/>
    <property type="match status" value="1"/>
</dbReference>
<dbReference type="PRINTS" id="PR00081">
    <property type="entry name" value="GDHRDH"/>
</dbReference>
<dbReference type="EMBL" id="CP144108">
    <property type="protein sequence ID" value="WWC93094.1"/>
    <property type="molecule type" value="Genomic_DNA"/>
</dbReference>
<dbReference type="Proteomes" id="UP001355207">
    <property type="component" value="Chromosome 11"/>
</dbReference>
<dbReference type="AlphaFoldDB" id="A0AAX4K7I8"/>
<dbReference type="InterPro" id="IPR002347">
    <property type="entry name" value="SDR_fam"/>
</dbReference>
<dbReference type="Gene3D" id="3.40.50.720">
    <property type="entry name" value="NAD(P)-binding Rossmann-like Domain"/>
    <property type="match status" value="1"/>
</dbReference>
<accession>A0AAX4K7I8</accession>
<proteinExistence type="predicted"/>
<dbReference type="CDD" id="cd05233">
    <property type="entry name" value="SDR_c"/>
    <property type="match status" value="1"/>
</dbReference>
<protein>
    <recommendedName>
        <fullName evidence="3">NAD(P)-binding protein</fullName>
    </recommendedName>
</protein>